<gene>
    <name evidence="2" type="ORF">BINO364_LOCUS7793</name>
</gene>
<organism evidence="2 3">
    <name type="scientific">Brenthis ino</name>
    <name type="common">lesser marbled fritillary</name>
    <dbReference type="NCBI Taxonomy" id="405034"/>
    <lineage>
        <taxon>Eukaryota</taxon>
        <taxon>Metazoa</taxon>
        <taxon>Ecdysozoa</taxon>
        <taxon>Arthropoda</taxon>
        <taxon>Hexapoda</taxon>
        <taxon>Insecta</taxon>
        <taxon>Pterygota</taxon>
        <taxon>Neoptera</taxon>
        <taxon>Endopterygota</taxon>
        <taxon>Lepidoptera</taxon>
        <taxon>Glossata</taxon>
        <taxon>Ditrysia</taxon>
        <taxon>Papilionoidea</taxon>
        <taxon>Nymphalidae</taxon>
        <taxon>Heliconiinae</taxon>
        <taxon>Argynnini</taxon>
        <taxon>Brenthis</taxon>
    </lineage>
</organism>
<keyword evidence="1" id="KW-0812">Transmembrane</keyword>
<feature type="transmembrane region" description="Helical" evidence="1">
    <location>
        <begin position="38"/>
        <end position="61"/>
    </location>
</feature>
<keyword evidence="1" id="KW-1133">Transmembrane helix</keyword>
<keyword evidence="1" id="KW-0472">Membrane</keyword>
<proteinExistence type="predicted"/>
<dbReference type="Proteomes" id="UP000838878">
    <property type="component" value="Chromosome 2"/>
</dbReference>
<keyword evidence="3" id="KW-1185">Reference proteome</keyword>
<dbReference type="EMBL" id="OV170222">
    <property type="protein sequence ID" value="CAH0721733.1"/>
    <property type="molecule type" value="Genomic_DNA"/>
</dbReference>
<name>A0A8J9VHI8_9NEOP</name>
<evidence type="ECO:0000256" key="1">
    <source>
        <dbReference type="SAM" id="Phobius"/>
    </source>
</evidence>
<evidence type="ECO:0000313" key="3">
    <source>
        <dbReference type="Proteomes" id="UP000838878"/>
    </source>
</evidence>
<feature type="non-terminal residue" evidence="2">
    <location>
        <position position="124"/>
    </location>
</feature>
<sequence length="124" mass="13119">MFARAFQGLVNLGREGARRGGVASRRRGTTRCAGALRLFNFFCRFTLALLICVAIALLYFLSNTACRLARRKEGSVAGSEAQGEFGAGGAGAAHGRAEMLIASAPGPQALRCFSAVYHAVCDDF</sequence>
<reference evidence="2" key="1">
    <citation type="submission" date="2021-12" db="EMBL/GenBank/DDBJ databases">
        <authorList>
            <person name="Martin H S."/>
        </authorList>
    </citation>
    <scope>NUCLEOTIDE SEQUENCE</scope>
</reference>
<evidence type="ECO:0000313" key="2">
    <source>
        <dbReference type="EMBL" id="CAH0721733.1"/>
    </source>
</evidence>
<protein>
    <submittedName>
        <fullName evidence="2">Uncharacterized protein</fullName>
    </submittedName>
</protein>
<accession>A0A8J9VHI8</accession>
<dbReference type="AlphaFoldDB" id="A0A8J9VHI8"/>